<dbReference type="PROSITE" id="PS51257">
    <property type="entry name" value="PROKAR_LIPOPROTEIN"/>
    <property type="match status" value="1"/>
</dbReference>
<dbReference type="Proteomes" id="UP000190423">
    <property type="component" value="Unassembled WGS sequence"/>
</dbReference>
<dbReference type="RefSeq" id="WP_078932538.1">
    <property type="nucleotide sequence ID" value="NZ_FUWG01000004.1"/>
</dbReference>
<reference evidence="1 2" key="1">
    <citation type="submission" date="2017-02" db="EMBL/GenBank/DDBJ databases">
        <authorList>
            <person name="Peterson S.W."/>
        </authorList>
    </citation>
    <scope>NUCLEOTIDE SEQUENCE [LARGE SCALE GENOMIC DNA]</scope>
    <source>
        <strain evidence="1 2">ATCC BAA-908</strain>
    </source>
</reference>
<proteinExistence type="predicted"/>
<keyword evidence="2" id="KW-1185">Reference proteome</keyword>
<accession>A0A1T4JN56</accession>
<dbReference type="GeneID" id="78315931"/>
<sequence length="116" mass="12487">MRKHFEKWLMLILSGVFLFFVMGCAAESSGGSSDGGSSSKSITVTYVDESGNVLDSKKSTTWIILDYKKTGYISIVAAARKLAELMYTLLKNGTSYEKRASASVKQLAAEALATAS</sequence>
<dbReference type="AlphaFoldDB" id="A0A1T4JN56"/>
<protein>
    <submittedName>
        <fullName evidence="1">Uncharacterized protein</fullName>
    </submittedName>
</protein>
<gene>
    <name evidence="1" type="ORF">SAMN02745149_00618</name>
</gene>
<name>A0A1T4JN56_TREPO</name>
<organism evidence="1 2">
    <name type="scientific">Treponema porcinum</name>
    <dbReference type="NCBI Taxonomy" id="261392"/>
    <lineage>
        <taxon>Bacteria</taxon>
        <taxon>Pseudomonadati</taxon>
        <taxon>Spirochaetota</taxon>
        <taxon>Spirochaetia</taxon>
        <taxon>Spirochaetales</taxon>
        <taxon>Treponemataceae</taxon>
        <taxon>Treponema</taxon>
    </lineage>
</organism>
<evidence type="ECO:0000313" key="2">
    <source>
        <dbReference type="Proteomes" id="UP000190423"/>
    </source>
</evidence>
<dbReference type="EMBL" id="FUWG01000004">
    <property type="protein sequence ID" value="SJZ31632.1"/>
    <property type="molecule type" value="Genomic_DNA"/>
</dbReference>
<evidence type="ECO:0000313" key="1">
    <source>
        <dbReference type="EMBL" id="SJZ31632.1"/>
    </source>
</evidence>